<dbReference type="InterPro" id="IPR054825">
    <property type="entry name" value="P68-like"/>
</dbReference>
<keyword evidence="6" id="KW-1185">Reference proteome</keyword>
<gene>
    <name evidence="5" type="ORF">NCTC10166_00597</name>
</gene>
<dbReference type="KEGG" id="mnu:NCTC10166_00597"/>
<feature type="domain" description="Mycoplasma lipoprotein central" evidence="4">
    <location>
        <begin position="232"/>
        <end position="409"/>
    </location>
</feature>
<dbReference type="Pfam" id="PF03202">
    <property type="entry name" value="Lipoprotein_10"/>
    <property type="match status" value="2"/>
</dbReference>
<accession>A0A449A5V2</accession>
<evidence type="ECO:0000313" key="5">
    <source>
        <dbReference type="EMBL" id="VEU59618.1"/>
    </source>
</evidence>
<protein>
    <submittedName>
        <fullName evidence="5">Uncharacterized lipoprotein MPN_097</fullName>
    </submittedName>
</protein>
<dbReference type="Pfam" id="PF03305">
    <property type="entry name" value="Lipoprotein_X"/>
    <property type="match status" value="1"/>
</dbReference>
<dbReference type="OrthoDB" id="393769at2"/>
<dbReference type="InterPro" id="IPR004984">
    <property type="entry name" value="Mycoplasma_lipoprotein_cen_dom"/>
</dbReference>
<dbReference type="EMBL" id="LR214951">
    <property type="protein sequence ID" value="VEU59618.1"/>
    <property type="molecule type" value="Genomic_DNA"/>
</dbReference>
<keyword evidence="5" id="KW-0449">Lipoprotein</keyword>
<comment type="similarity">
    <text evidence="1">Belongs to the MG185/MG260 family.</text>
</comment>
<feature type="chain" id="PRO_5019436774" evidence="2">
    <location>
        <begin position="26"/>
        <end position="1339"/>
    </location>
</feature>
<dbReference type="NCBIfam" id="NF045826">
    <property type="entry name" value="lipo_P68"/>
    <property type="match status" value="1"/>
</dbReference>
<dbReference type="RefSeq" id="WP_129719994.1">
    <property type="nucleotide sequence ID" value="NZ_LR214951.1"/>
</dbReference>
<feature type="domain" description="Mycoplasma lipoprotein C-terminal" evidence="3">
    <location>
        <begin position="611"/>
        <end position="731"/>
    </location>
</feature>
<evidence type="ECO:0000256" key="1">
    <source>
        <dbReference type="ARBA" id="ARBA00009031"/>
    </source>
</evidence>
<name>A0A449A5V2_9BACT</name>
<evidence type="ECO:0000313" key="6">
    <source>
        <dbReference type="Proteomes" id="UP000289440"/>
    </source>
</evidence>
<keyword evidence="2" id="KW-0732">Signal</keyword>
<dbReference type="Proteomes" id="UP000289440">
    <property type="component" value="Chromosome"/>
</dbReference>
<organism evidence="5 6">
    <name type="scientific">Mesomycoplasma neurolyticum</name>
    <dbReference type="NCBI Taxonomy" id="2120"/>
    <lineage>
        <taxon>Bacteria</taxon>
        <taxon>Bacillati</taxon>
        <taxon>Mycoplasmatota</taxon>
        <taxon>Mycoplasmoidales</taxon>
        <taxon>Metamycoplasmataceae</taxon>
        <taxon>Mesomycoplasma</taxon>
    </lineage>
</organism>
<dbReference type="PROSITE" id="PS51257">
    <property type="entry name" value="PROKAR_LIPOPROTEIN"/>
    <property type="match status" value="1"/>
</dbReference>
<dbReference type="InterPro" id="IPR004890">
    <property type="entry name" value="Lipoprotein_10_C"/>
</dbReference>
<reference evidence="5 6" key="1">
    <citation type="submission" date="2019-01" db="EMBL/GenBank/DDBJ databases">
        <authorList>
            <consortium name="Pathogen Informatics"/>
        </authorList>
    </citation>
    <scope>NUCLEOTIDE SEQUENCE [LARGE SCALE GENOMIC DNA]</scope>
    <source>
        <strain evidence="5 6">NCTC10166</strain>
    </source>
</reference>
<feature type="signal peptide" evidence="2">
    <location>
        <begin position="1"/>
        <end position="25"/>
    </location>
</feature>
<evidence type="ECO:0000259" key="4">
    <source>
        <dbReference type="Pfam" id="PF03305"/>
    </source>
</evidence>
<evidence type="ECO:0000256" key="2">
    <source>
        <dbReference type="SAM" id="SignalP"/>
    </source>
</evidence>
<sequence length="1339" mass="153389">MVKKNFKKKMIISAMVLAGTTSVVSLMSCGGVKKYDQTLDNKLVIASTFSASSPSHEALELIIKKWNAHVKEEREKENGDKTLMEIEIRSIAGGYEALGKDLNTKIQAKSKTNLYNIMFNYPTVVANLNKYDMKLNLAGSTDDEKAVGLYDVIQNMYNEQLLSSNNAINDLDKSNDEKKMWLFPAAPSTEILSINGSVFAYILETSVKDGEATIKKEDAEFFKNIKEKGENDSRRIKEIWGKYVSSEKGLKGHEFKKSDFESYEGLFELSNKIKNSYPQASEGKFEEKAENVLGLDAMANTVYAMMASYANKDLYDLFYNKETKKFYTGLKEDAKNLTNEIDKEANKNFEKVFNQVISMLKEGTLFIKTGSDYSSNKFKNHRILFQISSSTGYKHNHVAKGTKQYKYTVHENNEDIESSSGAELKTIMKIEKPTQAGVDAGIIFVLRGDKYNNYVYSEKLTKEKGIGILGSSYSYLIGQEYEKQLKELLKYDSKKEGEQFDFSLSTDSELNSFVKKYLNGFENKEDSKKSIAKRDWAQNKILLIDKNDKLALISNEFINPTKDKEKELRIVEETISDEKTLQESELITLRVPLYAAKGDVNKEEIKKTFTLQGPSVFAMHSNKEENLATLKFLKWFLTEEIDWEAEKDKYSEDSKKETKKDKKDKKEDGKDYPNDYRYFVEKEDFSMRFSSKSDANTQKFYFNNASKTLKKDVEYTIVFTKIDDNSKTRTASAKNKEVSGQGYGFEFEFKDDNKLEDGKYKITSFKEKGNDTELLNTLDPKAKEEIIANFSEAKKEDFGTEIRLSSRSTKDEQTLYVQNVKDLEINKEYVITVKNKADSTKTKSATAKYEVSKDEKKKGNKADFKFKDKDKLEDGKYEIISLKLKDSEENLLDSKIYLSSKFTNFKFSEKNFEPKEPTKDKTYLYANGFKEYENETEEFELTLEKDNVTKTSKSKFKESGKNKFKSLGFEFKGENALTNGEWKVKTFKKGTEDITSTLSETAKTFDISIKIEEEKSYDPSVSFNRTKTDKDKQTIYVNNIVGLIKDKEYTFTLTDKADKTKTKTASGKNSFVNNKIGYGITLEFKDANKLEDARYEITSITEKGKKENLLGKSVKLSDDLKNIKFSAKGFNPNNATKNSVDIYANGFKEYEDATEEFELTLEKDNETKTAKAKYNKKTLKFVFEGKNALTNGEWRVKTFKKGTEDVTNTLTKDIEKSIDIKIKEKEVVKKTALNYFIEKSGYIALQKNKELKGTTPFANEGAKLFQDALDKSNEYRWNSDPTEVRADTFRKSIDSSYANLRNRMDTAIQEKNTSDIEKESKFSEFIKKLKIALGASFKK</sequence>
<proteinExistence type="inferred from homology"/>
<feature type="domain" description="Mycoplasma lipoprotein C-terminal" evidence="3">
    <location>
        <begin position="1220"/>
        <end position="1300"/>
    </location>
</feature>
<evidence type="ECO:0000259" key="3">
    <source>
        <dbReference type="Pfam" id="PF03202"/>
    </source>
</evidence>